<dbReference type="InterPro" id="IPR007159">
    <property type="entry name" value="SpoVT-AbrB_dom"/>
</dbReference>
<dbReference type="Gene3D" id="2.10.260.10">
    <property type="match status" value="1"/>
</dbReference>
<name>A0ABZ0S7K1_9GAMM</name>
<dbReference type="RefSeq" id="WP_328986672.1">
    <property type="nucleotide sequence ID" value="NZ_CP121472.1"/>
</dbReference>
<accession>A0ABZ0S7K1</accession>
<organism evidence="3 4">
    <name type="scientific">Thiorhodovibrio winogradskyi</name>
    <dbReference type="NCBI Taxonomy" id="77007"/>
    <lineage>
        <taxon>Bacteria</taxon>
        <taxon>Pseudomonadati</taxon>
        <taxon>Pseudomonadota</taxon>
        <taxon>Gammaproteobacteria</taxon>
        <taxon>Chromatiales</taxon>
        <taxon>Chromatiaceae</taxon>
        <taxon>Thiorhodovibrio</taxon>
    </lineage>
</organism>
<gene>
    <name evidence="3" type="ORF">Thiowin_01068</name>
</gene>
<reference evidence="3 4" key="1">
    <citation type="journal article" date="2023" name="Microorganisms">
        <title>Thiorhodovibrio frisius and Trv. litoralis spp. nov., Two Novel Members from a Clade of Fastidious Purple Sulfur Bacteria That Exhibit Unique Red-Shifted Light-Harvesting Capabilities.</title>
        <authorList>
            <person name="Methner A."/>
            <person name="Kuzyk S.B."/>
            <person name="Petersen J."/>
            <person name="Bauer S."/>
            <person name="Brinkmann H."/>
            <person name="Sichau K."/>
            <person name="Wanner G."/>
            <person name="Wolf J."/>
            <person name="Neumann-Schaal M."/>
            <person name="Henke P."/>
            <person name="Tank M."/>
            <person name="Sproer C."/>
            <person name="Bunk B."/>
            <person name="Overmann J."/>
        </authorList>
    </citation>
    <scope>NUCLEOTIDE SEQUENCE [LARGE SCALE GENOMIC DNA]</scope>
    <source>
        <strain evidence="3 4">DSM 6702</strain>
    </source>
</reference>
<feature type="domain" description="SpoVT-AbrB" evidence="2">
    <location>
        <begin position="1"/>
        <end position="48"/>
    </location>
</feature>
<evidence type="ECO:0000313" key="3">
    <source>
        <dbReference type="EMBL" id="WPL16121.1"/>
    </source>
</evidence>
<evidence type="ECO:0000313" key="4">
    <source>
        <dbReference type="Proteomes" id="UP001432180"/>
    </source>
</evidence>
<dbReference type="InterPro" id="IPR037914">
    <property type="entry name" value="SpoVT-AbrB_sf"/>
</dbReference>
<dbReference type="Pfam" id="PF04014">
    <property type="entry name" value="MazE_antitoxin"/>
    <property type="match status" value="1"/>
</dbReference>
<keyword evidence="4" id="KW-1185">Reference proteome</keyword>
<dbReference type="SUPFAM" id="SSF89447">
    <property type="entry name" value="AbrB/MazE/MraZ-like"/>
    <property type="match status" value="1"/>
</dbReference>
<evidence type="ECO:0000256" key="1">
    <source>
        <dbReference type="PROSITE-ProRule" id="PRU01076"/>
    </source>
</evidence>
<dbReference type="EMBL" id="CP121472">
    <property type="protein sequence ID" value="WPL16121.1"/>
    <property type="molecule type" value="Genomic_DNA"/>
</dbReference>
<protein>
    <submittedName>
        <fullName evidence="3">Transcriptional regulator, AbrB family</fullName>
    </submittedName>
</protein>
<sequence length="92" mass="9663">MSTMTLSAKRQVVLPSALCRQLALTPGTQVEVQLAPDGGSIIIAPVRKGGKKPATVLFNRAIHRGKPVVIEDMDAAVVAARLAQSEAYPKAS</sequence>
<dbReference type="SMART" id="SM00966">
    <property type="entry name" value="SpoVT_AbrB"/>
    <property type="match status" value="1"/>
</dbReference>
<evidence type="ECO:0000259" key="2">
    <source>
        <dbReference type="PROSITE" id="PS51740"/>
    </source>
</evidence>
<keyword evidence="1" id="KW-0238">DNA-binding</keyword>
<proteinExistence type="predicted"/>
<dbReference type="Proteomes" id="UP001432180">
    <property type="component" value="Chromosome"/>
</dbReference>
<dbReference type="PROSITE" id="PS51740">
    <property type="entry name" value="SPOVT_ABRB"/>
    <property type="match status" value="1"/>
</dbReference>